<dbReference type="EMBL" id="JABXWD010000143">
    <property type="protein sequence ID" value="MBV6341729.1"/>
    <property type="molecule type" value="Genomic_DNA"/>
</dbReference>
<protein>
    <recommendedName>
        <fullName evidence="4">Methyl-accepting transducer domain-containing protein</fullName>
    </recommendedName>
</protein>
<evidence type="ECO:0000256" key="1">
    <source>
        <dbReference type="ARBA" id="ARBA00023224"/>
    </source>
</evidence>
<reference evidence="5 6" key="1">
    <citation type="journal article" date="2020" name="J Geophys Res Biogeosci">
        <title>Magnetotaxis as an Adaptation to Enable Bacterial Shuttling of Microbial Sulfur and Sulfur Cycling Across Aquatic Oxic#Anoxic Interfaces.</title>
        <authorList>
            <person name="Li J."/>
            <person name="Liu P."/>
            <person name="Wang J."/>
            <person name="Roberts A.P."/>
            <person name="Pan Y."/>
        </authorList>
    </citation>
    <scope>NUCLEOTIDE SEQUENCE [LARGE SCALE GENOMIC DNA]</scope>
    <source>
        <strain evidence="5 6">MYR-1_YQ</strain>
    </source>
</reference>
<organism evidence="5 6">
    <name type="scientific">Candidatus Magnetobacterium casense</name>
    <dbReference type="NCBI Taxonomy" id="1455061"/>
    <lineage>
        <taxon>Bacteria</taxon>
        <taxon>Pseudomonadati</taxon>
        <taxon>Nitrospirota</taxon>
        <taxon>Thermodesulfovibrionia</taxon>
        <taxon>Thermodesulfovibrionales</taxon>
        <taxon>Candidatus Magnetobacteriaceae</taxon>
        <taxon>Candidatus Magnetobacterium</taxon>
    </lineage>
</organism>
<proteinExistence type="inferred from homology"/>
<dbReference type="Gene3D" id="1.10.287.950">
    <property type="entry name" value="Methyl-accepting chemotaxis protein"/>
    <property type="match status" value="1"/>
</dbReference>
<dbReference type="InterPro" id="IPR004090">
    <property type="entry name" value="Chemotax_Me-accpt_rcpt"/>
</dbReference>
<sequence>MKTASRGKEAADMAVGIIDNVYQSAIELSAMVGSLNNSVFEISDILIVIKDIADQTNLLALNAAIEAARAGEQGRGFAVVADEVRKLAERTIKATDEISHKIASVKQDSDKTTKSMSEASEKVTDATSSIKEVGEILDQMVESVKGVVDQITQIATSVDEQSAASEDVASNIDKTSNIARDILRMSEDVLQEVSSFTDIAGELNAAVSGFKMDGVSYSAGSSSSIPRLK</sequence>
<comment type="caution">
    <text evidence="5">The sequence shown here is derived from an EMBL/GenBank/DDBJ whole genome shotgun (WGS) entry which is preliminary data.</text>
</comment>
<gene>
    <name evidence="5" type="ORF">HWQ67_09035</name>
</gene>
<dbReference type="Proteomes" id="UP001196980">
    <property type="component" value="Unassembled WGS sequence"/>
</dbReference>
<evidence type="ECO:0000256" key="2">
    <source>
        <dbReference type="ARBA" id="ARBA00029447"/>
    </source>
</evidence>
<evidence type="ECO:0000313" key="5">
    <source>
        <dbReference type="EMBL" id="MBV6341729.1"/>
    </source>
</evidence>
<keyword evidence="6" id="KW-1185">Reference proteome</keyword>
<name>A0ABS6RYL1_9BACT</name>
<comment type="similarity">
    <text evidence="2">Belongs to the methyl-accepting chemotaxis (MCP) protein family.</text>
</comment>
<evidence type="ECO:0000256" key="3">
    <source>
        <dbReference type="PROSITE-ProRule" id="PRU00284"/>
    </source>
</evidence>
<feature type="domain" description="Methyl-accepting transducer" evidence="4">
    <location>
        <begin position="1"/>
        <end position="176"/>
    </location>
</feature>
<dbReference type="PANTHER" id="PTHR32089:SF112">
    <property type="entry name" value="LYSOZYME-LIKE PROTEIN-RELATED"/>
    <property type="match status" value="1"/>
</dbReference>
<evidence type="ECO:0000313" key="6">
    <source>
        <dbReference type="Proteomes" id="UP001196980"/>
    </source>
</evidence>
<dbReference type="PRINTS" id="PR00260">
    <property type="entry name" value="CHEMTRNSDUCR"/>
</dbReference>
<dbReference type="Pfam" id="PF00015">
    <property type="entry name" value="MCPsignal"/>
    <property type="match status" value="1"/>
</dbReference>
<dbReference type="SMART" id="SM00283">
    <property type="entry name" value="MA"/>
    <property type="match status" value="1"/>
</dbReference>
<accession>A0ABS6RYL1</accession>
<dbReference type="PROSITE" id="PS50111">
    <property type="entry name" value="CHEMOTAXIS_TRANSDUC_2"/>
    <property type="match status" value="1"/>
</dbReference>
<keyword evidence="1 3" id="KW-0807">Transducer</keyword>
<evidence type="ECO:0000259" key="4">
    <source>
        <dbReference type="PROSITE" id="PS50111"/>
    </source>
</evidence>
<dbReference type="PANTHER" id="PTHR32089">
    <property type="entry name" value="METHYL-ACCEPTING CHEMOTAXIS PROTEIN MCPB"/>
    <property type="match status" value="1"/>
</dbReference>
<dbReference type="InterPro" id="IPR004089">
    <property type="entry name" value="MCPsignal_dom"/>
</dbReference>
<dbReference type="SUPFAM" id="SSF58104">
    <property type="entry name" value="Methyl-accepting chemotaxis protein (MCP) signaling domain"/>
    <property type="match status" value="1"/>
</dbReference>